<organism evidence="1 2">
    <name type="scientific">Subsaximicrobium wynnwilliamsii</name>
    <dbReference type="NCBI Taxonomy" id="291179"/>
    <lineage>
        <taxon>Bacteria</taxon>
        <taxon>Pseudomonadati</taxon>
        <taxon>Bacteroidota</taxon>
        <taxon>Flavobacteriia</taxon>
        <taxon>Flavobacteriales</taxon>
        <taxon>Flavobacteriaceae</taxon>
        <taxon>Subsaximicrobium</taxon>
    </lineage>
</organism>
<sequence>MGNGFEAVPPFENLIQMEFNGFSYSKIKVVIPNDYFTLYEGSNIDKVYYDMEHGIVGLDYTQNNLEFRLITE</sequence>
<dbReference type="AlphaFoldDB" id="A0A5C6ZG51"/>
<proteinExistence type="predicted"/>
<dbReference type="EMBL" id="VORO01000012">
    <property type="protein sequence ID" value="TXD88617.1"/>
    <property type="molecule type" value="Genomic_DNA"/>
</dbReference>
<keyword evidence="2" id="KW-1185">Reference proteome</keyword>
<dbReference type="Proteomes" id="UP000321578">
    <property type="component" value="Unassembled WGS sequence"/>
</dbReference>
<comment type="caution">
    <text evidence="1">The sequence shown here is derived from an EMBL/GenBank/DDBJ whole genome shotgun (WGS) entry which is preliminary data.</text>
</comment>
<protein>
    <submittedName>
        <fullName evidence="1">Uncharacterized protein</fullName>
    </submittedName>
</protein>
<dbReference type="RefSeq" id="WP_147086759.1">
    <property type="nucleotide sequence ID" value="NZ_VORM01000011.1"/>
</dbReference>
<name>A0A5C6ZG51_9FLAO</name>
<evidence type="ECO:0000313" key="2">
    <source>
        <dbReference type="Proteomes" id="UP000321578"/>
    </source>
</evidence>
<gene>
    <name evidence="1" type="ORF">ESY86_11635</name>
</gene>
<evidence type="ECO:0000313" key="1">
    <source>
        <dbReference type="EMBL" id="TXD88617.1"/>
    </source>
</evidence>
<reference evidence="1 2" key="1">
    <citation type="submission" date="2019-08" db="EMBL/GenBank/DDBJ databases">
        <title>Genomes of Subsaximicrobium wynnwilliamsii strains.</title>
        <authorList>
            <person name="Bowman J.P."/>
        </authorList>
    </citation>
    <scope>NUCLEOTIDE SEQUENCE [LARGE SCALE GENOMIC DNA]</scope>
    <source>
        <strain evidence="1 2">2-80-2</strain>
    </source>
</reference>
<accession>A0A5C6ZG51</accession>